<feature type="domain" description="F-box" evidence="1">
    <location>
        <begin position="41"/>
        <end position="76"/>
    </location>
</feature>
<dbReference type="InterPro" id="IPR053772">
    <property type="entry name" value="At1g61320/At1g61330-like"/>
</dbReference>
<protein>
    <submittedName>
        <fullName evidence="4">FBD-associated F-box protein At5g38590-like isoform X1</fullName>
    </submittedName>
</protein>
<feature type="domain" description="At1g61320/AtMIF1 LRR" evidence="2">
    <location>
        <begin position="142"/>
        <end position="455"/>
    </location>
</feature>
<dbReference type="CDD" id="cd22160">
    <property type="entry name" value="F-box_AtFBL13-like"/>
    <property type="match status" value="1"/>
</dbReference>
<dbReference type="PANTHER" id="PTHR34145">
    <property type="entry name" value="OS02G0105600 PROTEIN"/>
    <property type="match status" value="1"/>
</dbReference>
<dbReference type="InterPro" id="IPR032675">
    <property type="entry name" value="LRR_dom_sf"/>
</dbReference>
<evidence type="ECO:0000259" key="1">
    <source>
        <dbReference type="Pfam" id="PF00646"/>
    </source>
</evidence>
<dbReference type="InterPro" id="IPR001810">
    <property type="entry name" value="F-box_dom"/>
</dbReference>
<evidence type="ECO:0000259" key="2">
    <source>
        <dbReference type="Pfam" id="PF23622"/>
    </source>
</evidence>
<dbReference type="InterPro" id="IPR053781">
    <property type="entry name" value="F-box_AtFBL13-like"/>
</dbReference>
<dbReference type="GeneID" id="107433289"/>
<dbReference type="SUPFAM" id="SSF52047">
    <property type="entry name" value="RNI-like"/>
    <property type="match status" value="1"/>
</dbReference>
<evidence type="ECO:0000313" key="3">
    <source>
        <dbReference type="Proteomes" id="UP001652623"/>
    </source>
</evidence>
<name>A0ABM3I638_ZIZJJ</name>
<evidence type="ECO:0000313" key="4">
    <source>
        <dbReference type="RefSeq" id="XP_048321344.1"/>
    </source>
</evidence>
<dbReference type="SUPFAM" id="SSF81383">
    <property type="entry name" value="F-box domain"/>
    <property type="match status" value="1"/>
</dbReference>
<organism evidence="3 4">
    <name type="scientific">Ziziphus jujuba</name>
    <name type="common">Chinese jujube</name>
    <name type="synonym">Ziziphus sativa</name>
    <dbReference type="NCBI Taxonomy" id="326968"/>
    <lineage>
        <taxon>Eukaryota</taxon>
        <taxon>Viridiplantae</taxon>
        <taxon>Streptophyta</taxon>
        <taxon>Embryophyta</taxon>
        <taxon>Tracheophyta</taxon>
        <taxon>Spermatophyta</taxon>
        <taxon>Magnoliopsida</taxon>
        <taxon>eudicotyledons</taxon>
        <taxon>Gunneridae</taxon>
        <taxon>Pentapetalae</taxon>
        <taxon>rosids</taxon>
        <taxon>fabids</taxon>
        <taxon>Rosales</taxon>
        <taxon>Rhamnaceae</taxon>
        <taxon>Paliureae</taxon>
        <taxon>Ziziphus</taxon>
    </lineage>
</organism>
<keyword evidence="3" id="KW-1185">Reference proteome</keyword>
<dbReference type="PANTHER" id="PTHR34145:SF68">
    <property type="entry name" value="FBD DOMAIN-CONTAINING PROTEIN"/>
    <property type="match status" value="1"/>
</dbReference>
<dbReference type="InterPro" id="IPR036047">
    <property type="entry name" value="F-box-like_dom_sf"/>
</dbReference>
<dbReference type="Pfam" id="PF23622">
    <property type="entry name" value="LRR_At1g61320_AtMIF1"/>
    <property type="match status" value="1"/>
</dbReference>
<dbReference type="InterPro" id="IPR055357">
    <property type="entry name" value="LRR_At1g61320_AtMIF1"/>
</dbReference>
<sequence length="487" mass="58395">MYLYFFWVNFLVYRHIMDRMSDTMQKKHKKRKGDRGKYANLDDIPDDIIVGILSLLPLKEAVATSVLSSRWRYLWRFTRMSLDFDVDHVTPKYGTLTCPSHVTKYLNKNRKSYIRWVNEVVDQHSGAIESLRVCYYLRRRHKKHIDRWIRFGLRSNVLERLELDFSERYPFCNDMKRYLYKFFPNFFCVKYVGFRTMKVLSLRHVSIRGEEIEYLLSNATLLERLVLEECQNLSHLRVCGHSLALKNLEIVATGRNLRRVEICDLVNLVSFYFKGDFKNYARNFILRNLPLLVDFHIGPSNFSRDLFSYFSCWLPQIQFLRMTDIPKRRLSSNYDYEYPILPNIERVHYTLVHCGLENCGGLRNLRFIMKAFPNLKRLELHVPSYDHSYSDRNRHNWPAEVPNCPHYQLKEVEIFSYNYFLGDMERVLYLIKHAVALEKIIVNCKCNQRLKRFKTKQQLFEAEEISKSHAMTQLQPQIPSHIEFILR</sequence>
<dbReference type="Proteomes" id="UP001652623">
    <property type="component" value="Chromosome 11"/>
</dbReference>
<proteinExistence type="predicted"/>
<dbReference type="Gene3D" id="3.80.10.10">
    <property type="entry name" value="Ribonuclease Inhibitor"/>
    <property type="match status" value="1"/>
</dbReference>
<gene>
    <name evidence="4" type="primary">LOC107433289</name>
</gene>
<reference evidence="4" key="1">
    <citation type="submission" date="2025-08" db="UniProtKB">
        <authorList>
            <consortium name="RefSeq"/>
        </authorList>
    </citation>
    <scope>IDENTIFICATION</scope>
    <source>
        <tissue evidence="4">Seedling</tissue>
    </source>
</reference>
<dbReference type="Pfam" id="PF00646">
    <property type="entry name" value="F-box"/>
    <property type="match status" value="1"/>
</dbReference>
<accession>A0ABM3I638</accession>
<dbReference type="RefSeq" id="XP_048321344.1">
    <property type="nucleotide sequence ID" value="XM_048465387.2"/>
</dbReference>